<keyword evidence="1" id="KW-0472">Membrane</keyword>
<protein>
    <submittedName>
        <fullName evidence="2">Uncharacterized protein</fullName>
    </submittedName>
</protein>
<keyword evidence="1" id="KW-0812">Transmembrane</keyword>
<reference evidence="2 3" key="1">
    <citation type="submission" date="2018-12" db="EMBL/GenBank/DDBJ databases">
        <title>Draft genome sequence of Embleya hyalina NBRC 13850T.</title>
        <authorList>
            <person name="Komaki H."/>
            <person name="Hosoyama A."/>
            <person name="Kimura A."/>
            <person name="Ichikawa N."/>
            <person name="Tamura T."/>
        </authorList>
    </citation>
    <scope>NUCLEOTIDE SEQUENCE [LARGE SCALE GENOMIC DNA]</scope>
    <source>
        <strain evidence="2 3">NBRC 13850</strain>
    </source>
</reference>
<name>A0A401YHI2_9ACTN</name>
<keyword evidence="3" id="KW-1185">Reference proteome</keyword>
<proteinExistence type="predicted"/>
<accession>A0A401YHI2</accession>
<evidence type="ECO:0000256" key="1">
    <source>
        <dbReference type="SAM" id="Phobius"/>
    </source>
</evidence>
<feature type="transmembrane region" description="Helical" evidence="1">
    <location>
        <begin position="12"/>
        <end position="36"/>
    </location>
</feature>
<gene>
    <name evidence="2" type="ORF">EHYA_01685</name>
</gene>
<dbReference type="Proteomes" id="UP000286931">
    <property type="component" value="Unassembled WGS sequence"/>
</dbReference>
<dbReference type="EMBL" id="BIFH01000015">
    <property type="protein sequence ID" value="GCD94029.1"/>
    <property type="molecule type" value="Genomic_DNA"/>
</dbReference>
<evidence type="ECO:0000313" key="2">
    <source>
        <dbReference type="EMBL" id="GCD94029.1"/>
    </source>
</evidence>
<keyword evidence="1" id="KW-1133">Transmembrane helix</keyword>
<organism evidence="2 3">
    <name type="scientific">Embleya hyalina</name>
    <dbReference type="NCBI Taxonomy" id="516124"/>
    <lineage>
        <taxon>Bacteria</taxon>
        <taxon>Bacillati</taxon>
        <taxon>Actinomycetota</taxon>
        <taxon>Actinomycetes</taxon>
        <taxon>Kitasatosporales</taxon>
        <taxon>Streptomycetaceae</taxon>
        <taxon>Embleya</taxon>
    </lineage>
</organism>
<sequence>MESEKSRATGMWIRIAIYILGFSVVFGALMFTAVTYGHR</sequence>
<evidence type="ECO:0000313" key="3">
    <source>
        <dbReference type="Proteomes" id="UP000286931"/>
    </source>
</evidence>
<dbReference type="AlphaFoldDB" id="A0A401YHI2"/>
<comment type="caution">
    <text evidence="2">The sequence shown here is derived from an EMBL/GenBank/DDBJ whole genome shotgun (WGS) entry which is preliminary data.</text>
</comment>